<dbReference type="NCBIfam" id="TIGR01901">
    <property type="entry name" value="adhes_NPXG"/>
    <property type="match status" value="1"/>
</dbReference>
<dbReference type="InterPro" id="IPR012334">
    <property type="entry name" value="Pectin_lyas_fold"/>
</dbReference>
<dbReference type="Pfam" id="PF13332">
    <property type="entry name" value="Fil_haemagg_2"/>
    <property type="match status" value="4"/>
</dbReference>
<keyword evidence="2" id="KW-0472">Membrane</keyword>
<dbReference type="Gene3D" id="2.160.20.10">
    <property type="entry name" value="Single-stranded right-handed beta-helix, Pectin lyase-like"/>
    <property type="match status" value="1"/>
</dbReference>
<dbReference type="Proteomes" id="UP000199120">
    <property type="component" value="Unassembled WGS sequence"/>
</dbReference>
<dbReference type="InterPro" id="IPR025157">
    <property type="entry name" value="Hemagglutinin_rpt"/>
</dbReference>
<protein>
    <submittedName>
        <fullName evidence="4">Filamentous hemagglutinin</fullName>
    </submittedName>
</protein>
<name>A0A1H7JU97_9BURK</name>
<feature type="compositionally biased region" description="Polar residues" evidence="1">
    <location>
        <begin position="2195"/>
        <end position="2210"/>
    </location>
</feature>
<gene>
    <name evidence="4" type="ORF">SAMN05192542_103446</name>
</gene>
<dbReference type="NCBIfam" id="TIGR01731">
    <property type="entry name" value="fil_hemag_20aa"/>
    <property type="match status" value="25"/>
</dbReference>
<dbReference type="GO" id="GO:0003824">
    <property type="term" value="F:catalytic activity"/>
    <property type="evidence" value="ECO:0007669"/>
    <property type="project" value="UniProtKB-ARBA"/>
</dbReference>
<dbReference type="SMART" id="SM00912">
    <property type="entry name" value="Haemagg_act"/>
    <property type="match status" value="1"/>
</dbReference>
<dbReference type="InterPro" id="IPR010069">
    <property type="entry name" value="CdiA_FHA1_rpt"/>
</dbReference>
<evidence type="ECO:0000256" key="1">
    <source>
        <dbReference type="SAM" id="MobiDB-lite"/>
    </source>
</evidence>
<evidence type="ECO:0000313" key="5">
    <source>
        <dbReference type="Proteomes" id="UP000199120"/>
    </source>
</evidence>
<sequence length="2962" mass="291670">MPVAVEETATGNGKASQGKAAGSRATSRIALFAMRHVAFAALALFGLAPWLADAQIVPSGAHAPNVIGTANGLPQVNVQKPSGAGVSVNTYSQFDVQRQGAILNNSPVITNTQLAGQINGNPNFGANDAAKIIINQVNSSNPSQLRGYVEVAGKRAEVVVANGSGIVVDGGGFINTTRGILTTGSPVLDASGNLSGFNVNGGSIAVQGAGLNATNVDQVDLIARAVQANAAIYANTLNVVTGANAVNHDTLAAQAIQGGGAAPGVSIDVSQLGGMYANRITLVGTENGVGVANAGTLAAQAGDLMLTAQGQLVQSGKLTASGNVAINAASIANSGTIYAQQNASVGTSGTLANSGTLAAQQDTTINAGSVASTGLLGAGINGDGTPGNGGNLAVSALGLLSATGQNIAPGSVTLNGVSVDLTNAQTWAGKALNLTATGGNLSLVNATTGAGSSIAANVAGTLDNSGGTLNAPQLAIRAGNLANRGGTITQTGTGATGMAVSGTLDNTGGLLRTNSADLTLAPATLVNDGGTITNSGAGTLSVSTGSLSNNDGTLATNGALDVQAGAVSNRAGMLAAQTLATIHTGSLDNSAGGQIGAQDVSIANSGTLNNAGGSVQANGTLGVSAQSIANDGGVMANGGTGATTVTAAGALTNTSGGQIGGNGAASVSAGTFDNSNGRLAAAQLALQAGTLANRGGTITQTGTGTTRVAVTGALDNTGGLLQTNGTDLRLDAGTLVNDSGAIADSGTGTLSVSTGSLSNNGGTLATNGALDVQAAAVSNQGGTLAAQSSATIHASSLDNRAGGQITAQAVSISDTGAFNNAGGTVQAEGTLGVAAQTIANDGGTIANAGTGVTTVAASGALTNTGNGLIGGNGDASISGGGIDNSGGSLVAGGALSTQSGSTLDNTAGLIQASGDASVSAQGAIANAGGQIGANGTLQVSGASLDNASGRVANTGTGATAVNAGTVTNSNTAGTAGAGVIGGNGDVTVSGQSLSNIHGGQIVAGHDLTLDESSFVDNSGGTLSAANSLTLDGTGAAVSNTNGSIRGNGAVTLAAASLDNTSGRIGNDAGSGGSVAITTGTLANQGGAIGSDQNLTLTAGQLAGDGTIIAGEDGAVTVNGDYAHGAANQIQANHDLTLTVAGNLTSQGALTAVNALTVNAANVDNQAGADLNSASTTVNAEGAITNEGRIEGDAVTTNSATLANTATIIGNTVTLNGSQSIANDGAAAIIAGASEVNLYSPGAISNTGGANVFSLGDVNIAADATRDASGYLANRASSVTNDQSTLQAQGNIEIAAQTLTNTRPAPTVETATTDVETLHQTKRTKYIACATTNADGHSSCTQQVWDYGYRSPVNTTFATSQVISQASGPNATDNVLVVNVNGQQQTLWYNAVTDNGDGTITVNYWDGYDPNVNYDPATEYASRSDAHNGYQRVEIARDTTTTTQQDQVSGTQAQQARLLAGGNLTLANVGTLNNEYSAIAAGGSIQIGSSTQDGALDPSGSGSYGGTLVNNVGQTLYQYQQQGIVSTYAWNEDIGRDVGRVVQPSVVLAPVAIGGTGGTIMANNAVSISGTDINNTNVAAANSATGATGGTLGANGAATAIDGGRGQTVNLATGQPTTVNAPQTVADSTGSLHITLPTSGLYSLQTAPNAAYLVETDPRFTSYTKFISSDYMLGQLGLNPQTVEKRLGDGLYEQQLVQNQITQLTGRVYLQGYSSALDEYTALMTSGVNFAQQFGLEVGMALTAAQMDALTSDIVWLVNQPVTLPDGSTQNVLVPQVYLAQTHANDLQPTGALIAADDVQLHATGSVTSSGTIQGGTQTVVTGTNIVNRGGTIASSGANGTTVVSATGDVVNASGLIAGNRVAVIAGHDITNTTLVDTNGIGASAGNSKVSQTLMGAQGTIVSTGDMLVAAGNDLLVHGANITAGGDASITAGHDMTIDAVQSETSQSLTNNAKHHWEENSVTNETSAISAGGNLGMGSGNDMMLRGAQVTAGGDLAAVAGGNLTATTVTNTAKLDNVATDSKTRQEVDHTYDEQAVGTSFTAGGNATLKATSSDASKGNVMLTGSSLTAGVVNGVDTGVGAANIAATGSVTLNEAREEHDSYQSVQSRRGSFVSSTKTDTMQNTQANVGVGSLVSGDTVNVQAGKDLTVQGSGVVGTNDVNLAAKGNVNITTSQDTVTQDSYYQQTHSGISTSGLSVSIGKQSQSDTNQASSVSNNGSIVGSLNGNLNITAGDDLHATGSVLHAGQDVTLAGKTVTVDAVYDTASQSEQQQYHSAGLTIGITNPVVSAIQTATQMTSAAQHVDGDPRLLALAGATTGLATKNAYDAVGGDPVKAATTVGINISLGASSQQSSSGAQSSTAVGSTVSAGRNVTIAAAGDGADSNVNVIGSTISAGNDALLAAEGKVNLQAAQNTVSQQSDSSGGSVGVGVSLTVGSKTGLAFTAAASGNRGNADGDSSTWTNTNVAAGNTLAIQSGGDTNLIGAAVSGNQVIANVGGNLNIESLQDTSTYQSKNQSAGVSVSVCVPPLCVGQSSGSVSISQEKIDSNYASVNEQSGIHAGDGGFQVNVSGNTDLKGGVITSTDAAVQDGSNYFSTGSLTMSDIENHADYKGTGVSANIGPVASLDGGLTAGTSSAGFAQRDGSVSSVTSSGISGIAGDTSVRTGDQQTGITPIFDLAKVQSEVDAQVKITQQFSEQASTALTNYVAGQRTDLQKKLKEATDPDEKAQLQSQLDQLNTDQRILNVLIGVVSGQVTAAAAQGVLSEAADLMRQESIQNSSLSPGVVDSNGNVLSNLSGASEGVDGDGVKLGGTRLSLDSVCGTRHELCATNSDGSYALNSLGQVQLLPGYTVDAYLASSEAQSVAGLTGGIQGATGTLAGIQYPPGGLVDQIIEAYAGTHDFIGGQVAGLYDDQGNTKQNMSATEHTAHEVWSDVAILPATPFAAATALPPQVWNAIATILQVLK</sequence>
<feature type="region of interest" description="Disordered" evidence="1">
    <location>
        <begin position="2195"/>
        <end position="2214"/>
    </location>
</feature>
<feature type="region of interest" description="Disordered" evidence="1">
    <location>
        <begin position="2097"/>
        <end position="2119"/>
    </location>
</feature>
<feature type="region of interest" description="Disordered" evidence="1">
    <location>
        <begin position="1"/>
        <end position="20"/>
    </location>
</feature>
<proteinExistence type="predicted"/>
<keyword evidence="2" id="KW-1133">Transmembrane helix</keyword>
<keyword evidence="2" id="KW-0812">Transmembrane</keyword>
<dbReference type="Pfam" id="PF05860">
    <property type="entry name" value="TPS"/>
    <property type="match status" value="1"/>
</dbReference>
<organism evidence="4 5">
    <name type="scientific">Paraburkholderia caballeronis</name>
    <dbReference type="NCBI Taxonomy" id="416943"/>
    <lineage>
        <taxon>Bacteria</taxon>
        <taxon>Pseudomonadati</taxon>
        <taxon>Pseudomonadota</taxon>
        <taxon>Betaproteobacteria</taxon>
        <taxon>Burkholderiales</taxon>
        <taxon>Burkholderiaceae</taxon>
        <taxon>Paraburkholderia</taxon>
    </lineage>
</organism>
<evidence type="ECO:0000259" key="3">
    <source>
        <dbReference type="SMART" id="SM00912"/>
    </source>
</evidence>
<dbReference type="STRING" id="416943.SAMN05445871_2143"/>
<reference evidence="5" key="1">
    <citation type="submission" date="2016-10" db="EMBL/GenBank/DDBJ databases">
        <authorList>
            <person name="Varghese N."/>
            <person name="Submissions S."/>
        </authorList>
    </citation>
    <scope>NUCLEOTIDE SEQUENCE [LARGE SCALE GENOMIC DNA]</scope>
    <source>
        <strain evidence="5">LMG 26416</strain>
    </source>
</reference>
<evidence type="ECO:0000313" key="4">
    <source>
        <dbReference type="EMBL" id="SEK78208.1"/>
    </source>
</evidence>
<dbReference type="SUPFAM" id="SSF51126">
    <property type="entry name" value="Pectin lyase-like"/>
    <property type="match status" value="1"/>
</dbReference>
<evidence type="ECO:0000256" key="2">
    <source>
        <dbReference type="SAM" id="Phobius"/>
    </source>
</evidence>
<dbReference type="InterPro" id="IPR011050">
    <property type="entry name" value="Pectin_lyase_fold/virulence"/>
</dbReference>
<feature type="transmembrane region" description="Helical" evidence="2">
    <location>
        <begin position="29"/>
        <end position="52"/>
    </location>
</feature>
<feature type="domain" description="Filamentous haemagglutinin FhaB/tRNA nuclease CdiA-like TPS" evidence="3">
    <location>
        <begin position="70"/>
        <end position="191"/>
    </location>
</feature>
<dbReference type="EMBL" id="FOAJ01000003">
    <property type="protein sequence ID" value="SEK78208.1"/>
    <property type="molecule type" value="Genomic_DNA"/>
</dbReference>
<dbReference type="InterPro" id="IPR008638">
    <property type="entry name" value="FhaB/CdiA-like_TPS"/>
</dbReference>
<feature type="compositionally biased region" description="Polar residues" evidence="1">
    <location>
        <begin position="2102"/>
        <end position="2119"/>
    </location>
</feature>
<keyword evidence="5" id="KW-1185">Reference proteome</keyword>
<accession>A0A1H7JU97</accession>